<dbReference type="Gene3D" id="3.30.60.20">
    <property type="match status" value="1"/>
</dbReference>
<dbReference type="GO" id="GO:0061789">
    <property type="term" value="P:dense core granule priming"/>
    <property type="evidence" value="ECO:0007669"/>
    <property type="project" value="TreeGrafter"/>
</dbReference>
<dbReference type="FunFam" id="2.60.40.150:FF:000002">
    <property type="entry name" value="Protein unc-13 homolog B"/>
    <property type="match status" value="1"/>
</dbReference>
<evidence type="ECO:0000256" key="1">
    <source>
        <dbReference type="ARBA" id="ARBA00022723"/>
    </source>
</evidence>
<feature type="domain" description="MHD1" evidence="9">
    <location>
        <begin position="3454"/>
        <end position="3597"/>
    </location>
</feature>
<dbReference type="GO" id="GO:0042734">
    <property type="term" value="C:presynaptic membrane"/>
    <property type="evidence" value="ECO:0007669"/>
    <property type="project" value="TreeGrafter"/>
</dbReference>
<dbReference type="Pfam" id="PF00168">
    <property type="entry name" value="C2"/>
    <property type="match status" value="2"/>
</dbReference>
<proteinExistence type="evidence at transcript level"/>
<dbReference type="PROSITE" id="PS50081">
    <property type="entry name" value="ZF_DAG_PE_2"/>
    <property type="match status" value="1"/>
</dbReference>
<keyword evidence="3" id="KW-0863">Zinc-finger</keyword>
<keyword evidence="1" id="KW-0479">Metal-binding</keyword>
<gene>
    <name evidence="11" type="primary">UN13A</name>
</gene>
<dbReference type="Pfam" id="PF06292">
    <property type="entry name" value="MUN"/>
    <property type="match status" value="1"/>
</dbReference>
<feature type="compositionally biased region" description="Polar residues" evidence="6">
    <location>
        <begin position="2294"/>
        <end position="2305"/>
    </location>
</feature>
<evidence type="ECO:0000259" key="9">
    <source>
        <dbReference type="PROSITE" id="PS51258"/>
    </source>
</evidence>
<dbReference type="CDD" id="cd04027">
    <property type="entry name" value="C2B_Munc13"/>
    <property type="match status" value="1"/>
</dbReference>
<dbReference type="GO" id="GO:0016081">
    <property type="term" value="P:synaptic vesicle docking"/>
    <property type="evidence" value="ECO:0007669"/>
    <property type="project" value="TreeGrafter"/>
</dbReference>
<evidence type="ECO:0000256" key="4">
    <source>
        <dbReference type="ARBA" id="ARBA00022833"/>
    </source>
</evidence>
<dbReference type="GO" id="GO:0016082">
    <property type="term" value="P:synaptic vesicle priming"/>
    <property type="evidence" value="ECO:0007669"/>
    <property type="project" value="TreeGrafter"/>
</dbReference>
<feature type="region of interest" description="Disordered" evidence="6">
    <location>
        <begin position="1997"/>
        <end position="2041"/>
    </location>
</feature>
<dbReference type="Pfam" id="PF00130">
    <property type="entry name" value="C1_1"/>
    <property type="match status" value="1"/>
</dbReference>
<feature type="region of interest" description="Disordered" evidence="6">
    <location>
        <begin position="1015"/>
        <end position="1046"/>
    </location>
</feature>
<dbReference type="InterPro" id="IPR046349">
    <property type="entry name" value="C1-like_sf"/>
</dbReference>
<dbReference type="InterPro" id="IPR000008">
    <property type="entry name" value="C2_dom"/>
</dbReference>
<feature type="region of interest" description="Disordered" evidence="6">
    <location>
        <begin position="2282"/>
        <end position="2311"/>
    </location>
</feature>
<dbReference type="CDD" id="cd08395">
    <property type="entry name" value="C2C_Munc13"/>
    <property type="match status" value="1"/>
</dbReference>
<dbReference type="InterPro" id="IPR010439">
    <property type="entry name" value="MUN_dom"/>
</dbReference>
<dbReference type="GO" id="GO:0098831">
    <property type="term" value="C:presynaptic active zone cytoplasmic component"/>
    <property type="evidence" value="ECO:0007669"/>
    <property type="project" value="TreeGrafter"/>
</dbReference>
<accession>W8AZG6</accession>
<reference evidence="11" key="2">
    <citation type="journal article" date="2014" name="BMC Genomics">
        <title>A genomic perspective to assessing quality of mass-reared SIT flies used in Mediterranean fruit fly (Ceratitis capitata) eradication in California.</title>
        <authorList>
            <person name="Calla B."/>
            <person name="Hall B."/>
            <person name="Hou S."/>
            <person name="Geib S.M."/>
        </authorList>
    </citation>
    <scope>NUCLEOTIDE SEQUENCE</scope>
</reference>
<dbReference type="PROSITE" id="PS51258">
    <property type="entry name" value="MHD1"/>
    <property type="match status" value="1"/>
</dbReference>
<feature type="region of interest" description="Disordered" evidence="6">
    <location>
        <begin position="303"/>
        <end position="327"/>
    </location>
</feature>
<sequence>MSLTISNTKSQHGFGSRVLSGVDNIAVGTSGPFVSTKQKCMKLQGLQKQQSKSNSTNKQMLISQQFYEQQKERQYVKCTSNAGDVMNFAQAEQSSSYMQLASAHELHQQRHHQSLQNVLLTNKQQPPSASSASLSPQQTQRTYNNISCDDNNLTQGKKYLSNQYRNRSNSNNIELCVKLLDSEGSVEANAGCDMAANHVANNSLTTLGAAQQHAGSMMSITSEQQLCQLYNAQQHSDYIISDYMEKISTHINLLETELKFAWRALDLLSGEYSKIWSRLDKLERITSKQQLVVGSLRGLVQTKEDKQKEKKMQHQQRLQQRQQQQNFADTETSAPNLSFIDMLNDEQIFMPNLAEAEQQSILLNDSAAAVLRDINVDGCISQEYGNLLKQLKNETIGALDAIRMDTELDSLDKMLQNQSKYAFGLDETSDIRGQATSSTGYSNMLTQETHWENNYVDRRSCEHDSSEFVIADKSELHKTAEHNLSASLAALNSVQLQQIAGRTLKLSELRKSQSQLYSEADLLQYQQQILENDAKKELLQDFLHSRNLLRQSSQDEGQNQQTLSYGCGSGLIDNVHNLQSNYTELNIYGVLPTHEANPDSKAHSLTRMRPIIFDDLAAETTASLYEKCESENVSADIEVAMNDFVGEMKFFREMASKHGVGGQVDVAIADTGGDTMVPHDICNNIEISEEFYKELNEAYRDNTLSTEISNMERLLQQSDATHEQILCGLGARANSALDIIREDNEEGTGGGDGVTPAPEMVLAITNSTITSTSAITAIVSATTTTTPAKAIAKLATTPITTAVTKKENEAKKQKKKKQHKNQMEMLNDLKSAFSIDSKLKAPKYPIKEQELHSGGNVGDRHSTASFSEHEFTDKYFCESEEHYSVQLNSDQTTLLDSTGEILLLEINKIQDLKVLSAKQIFKLRTLIMKEQVFFEKLHQVNKNLLLLLLNPVTLAGELRTLGNDKQRKFDAVMKKLERNIDTLKKLVGSSFDDYKRKYLTDAELLLLKGADSGHVKGEDDVSLHSKSQTNKKHKKSKSKKSIKPPKPISIEKDKICVVTDMNISERDNSVSKKTVVLLDGTDKAHFDYSAHLIWNNSDLDEQLKVLETQEHEIRLKKLSDPIMSYAGSNVNEHIHSASDLTRQSNTCYTNSDNYLDDMYMNDRMLLQTTLTTTKPTLQSSLGRATSVATIYNNDEYIKSLKRSLERHNSMLFILHLQHPEYHHKNNAYQDTLAVDIDRIFLNDDGSAQSPPPPAPYDDNISLNIIDRKIESQSQLQVEEGDGMDVLADVKMSSTSALNPFHRQAHARTLAGASAAHLQLQHGLIFSAKQTKSDSGLSSMSGLSSWEKSPDSPIYGVNSNTDLCNPFLSKYQGINMDMLLLMSNDTQCVNNNTNLPFANTEVNFDHFNVDKGLDMNLNIADADEGTALVTTRTLTIETAYSVIPTIISSTIATFSNTSDKIKQQNNLSAEGQQLQQEEDISESVEKNYMFSEENLNYIRELSKNMPICSVYENKSIFDLLKDDAMDEHIRTVDEMLAWDNQQQHCQTHTLQKKNAAYLVVDPNRRIPDLLRTPAFGTIPKGARCSTAVHNGPTQARERRQLGRTRERYLNDRLAYYPTSNGIADFDSGKNLDYFDYRCIYQQRQAQSQPQTQPQEREHYRTIYCEDSHSPHNNQVQKTISAQQIQQQRQQYCLQVQGRYKEKSTANQHSHVQKCNHINENYSCKLQKNSFHPVSRYDVELSSYGSLNGNSFRSNMSRAVNALPTVKTNVDGLTGDATTWTGNVHGRSSAADSAIGHGSFIIGTQSTHLKPPKVWNKFTKLLPENFKLKRSSRHSRSRSLPIGCGDDARGNICAKFKASGQTVKVNISNAHIIQSSGGGDLQKKSTPIKTERQYNDIQNLGGSFNLSKRFHKLPTHLVHRATRSSVHSVTSISTSAVTDNNCLATGNGGPRDKKPVFSKGQKKRSRFSMTVNNIVQKAKTGYRRHSFVARGTSSISTTDAPYSVSDGETDFPSFTSSDNEDSIASDITPKTNNGIRKSESDRATNEGLQNHCIKDLKILQQQQREMKILSKKQIKTGENDEEDDYEEDVPSFADIRNFYMDQETIPNIQLEKGDIEAMAISMFPQISQLGHKCTTYTDEEIENGNSTISQKRAHQIVEYMMANDNMSNIYTVMSDVKHKLLYSDTEADNKTNDAQAKTYFQNSTSVHVGDEKLHSNGETYKNMQVVSIAVTMEEGAVAPQRVITQMRNDGSEQSSINTPSGAEYKLNGHIQHTLIPHQSLDVPVVGLPEEDDNRSQHSYRTLSSSRRQSTEDSIDTDDEYFCYELRQLEELEQKNTELDSKSDALITTTGCEIFANDAHLFSQIDQLASNSNAQQSSINDSYIDGVCVTHVNSALCDEYEPDENVKQLMCEVLKELKYVVRLLPAIDATKSETKETGAKVPNMRRTQQYSQRSSSSGKSTNNFERATKVNDMHSAWQDINGDDLQANYSDVEPEVCDAADIANSDGMEEVNTILRTQQLQHVISGVVGGDERMLAHKRFRKRRDRRRSSDNFNDKDNIINNHDSQRQHLSSSSYSSEEELTDTTKRFRENAQITQRRGSSSSEKHSCAALSRMPPHDIITECSRKFIQDDLLLTTADDRTFTIDYKIDNIDVDADADGDGEEAKNVSMSSGATLGPDTPAELSEELDGDQRSYKTAPSYHQFKNKQEDNELLDREIKMALKTVVFKVANNKQFDDNYHTATVNIDSNPPVLIVPEQDQDKGKPLVKFERRLLCHESSIEGSSAGTNGNAGVLGSSKWKLLKTLKERKIEEKNYLDKSKDDELVKNREKNGSGSGEIGLRGSGHPGDNPFYSNIDSMPDIRPRRKSIPLVSELTMAATKRNAGLTSAVPRATLNDEELKMHVYKKALQALIYPISSTTPHNFVLWTATSPTYCYECEGLLWGIARQGVRCTECGVKCHEKCKDLLNADCLQRAAEKSSKHGAEDKANSIITAMKDRMKQREREKPEIFELIRAVFNVEDKSHTGHMKAVKQSVLDGTSKWSAKIAITVICAQGLIAKDKSGTSDPYVTVQVSKVKKRTRTMPQELNPVWNEKFHFECHNSSDRIKVRVWDEDNDLKSKLRQKLTRESDDFLGQTIIEVRTLSGEMDVWYNLEKRTDKSAVSGAIRLHISVEIKGEEKVAPYHVQYTCLHENLFHYLCEENGGMVKLPHQKGDDAWKLYFDEIPEEIVDEFAMRYGIENIYQAMTHFHCLSTKYLCPGVPAVMSTLLANINAYYAHTTASSAVSASDRFAASNFGKEKFVKLLDQLHNSLRIDLSMYRNNFPASSQEKLMDLKSTVDLLTSITFFRMKVQELSSPPRASTVVKDCVKACLRSTYQFLFENCYELYNREFQVDPNEAKRDSDDHGPKLDNVDFWHKLIALIVSVIDEDKNSYGTVLNQFPQELNIGQLSAATMWSLFAVDMKYALEEHEQHRLCKSSAYMNLHFRVKWLYSNYVKEVPPYKGAVPEYPAWFEPFVMQWLNENDDVSLEYLHGAFNRDKKDGFQKSSEHALFSNSVVDVFTQLTQCFDVVGKLECPDPEIWKRYMRRFAKTIVKVLIAYADIVKREFPEHMKDERVACILMNNIQQLRVQLEKMFESMGGDKLEEDAANILKELQQNLNSALDDLASQFAFSLEPRITQSVRELGDLLLSVKGGSNINFNQTAQGNAVAVEADEVLRPLMDLLDGSLTLYAQSCEKTVLKRLLKELWKIVMRILEKTIVLPPMTDKTMMFKHITDNAKNLASNAKIEDMGRLFKSHMTGKQDVKSALSGVMDISKEVEKNLSPKQCAVLDVALDTIKQYFHAAGNGLKKTFLEKSPELQSLRYALSLYTQMTDTLIKTFISSQAHEIDPEQQEESVGEISVQIDLFSHPGTGEHKVNVKVIAANDLKWQIASGMFRPFIEINLIGPHLQDRKRKFATKSKSNNWSPKYNETFNFTIGNEEQLDFFELHICVKDYCFAREDRLVGVAVIPLKDISEKGSVACWLPLQRRIQMDETGWTILRILSQRNNDEVAKEFVKLKSEIRQEPIMGT</sequence>
<dbReference type="InterPro" id="IPR037302">
    <property type="entry name" value="Unc-13_C2B"/>
</dbReference>
<feature type="compositionally biased region" description="Polar residues" evidence="6">
    <location>
        <begin position="2589"/>
        <end position="2599"/>
    </location>
</feature>
<feature type="compositionally biased region" description="Low complexity" evidence="6">
    <location>
        <begin position="315"/>
        <end position="325"/>
    </location>
</feature>
<keyword evidence="4" id="KW-0862">Zinc</keyword>
<dbReference type="PANTHER" id="PTHR10480">
    <property type="entry name" value="PROTEIN UNC-13 HOMOLOG"/>
    <property type="match status" value="1"/>
</dbReference>
<dbReference type="GO" id="GO:0008270">
    <property type="term" value="F:zinc ion binding"/>
    <property type="evidence" value="ECO:0007669"/>
    <property type="project" value="UniProtKB-KW"/>
</dbReference>
<dbReference type="InterPro" id="IPR014772">
    <property type="entry name" value="Munc13_dom-2"/>
</dbReference>
<evidence type="ECO:0000259" key="7">
    <source>
        <dbReference type="PROSITE" id="PS50004"/>
    </source>
</evidence>
<dbReference type="InterPro" id="IPR027080">
    <property type="entry name" value="Unc-13"/>
</dbReference>
<dbReference type="GO" id="GO:0005543">
    <property type="term" value="F:phospholipid binding"/>
    <property type="evidence" value="ECO:0007669"/>
    <property type="project" value="InterPro"/>
</dbReference>
<dbReference type="FunFam" id="3.30.60.20:FF:000001">
    <property type="entry name" value="Protein unc-13 homolog B"/>
    <property type="match status" value="1"/>
</dbReference>
<dbReference type="GO" id="GO:0005516">
    <property type="term" value="F:calmodulin binding"/>
    <property type="evidence" value="ECO:0007669"/>
    <property type="project" value="TreeGrafter"/>
</dbReference>
<dbReference type="InterPro" id="IPR035892">
    <property type="entry name" value="C2_domain_sf"/>
</dbReference>
<keyword evidence="5" id="KW-0106">Calcium</keyword>
<feature type="domain" description="MHD2" evidence="10">
    <location>
        <begin position="3707"/>
        <end position="3873"/>
    </location>
</feature>
<feature type="compositionally biased region" description="Basic and acidic residues" evidence="6">
    <location>
        <begin position="2545"/>
        <end position="2555"/>
    </location>
</feature>
<feature type="compositionally biased region" description="Low complexity" evidence="6">
    <location>
        <begin position="2442"/>
        <end position="2454"/>
    </location>
</feature>
<dbReference type="SMART" id="SM00109">
    <property type="entry name" value="C1"/>
    <property type="match status" value="1"/>
</dbReference>
<dbReference type="SMART" id="SM01145">
    <property type="entry name" value="DUF1041"/>
    <property type="match status" value="1"/>
</dbReference>
<evidence type="ECO:0000256" key="5">
    <source>
        <dbReference type="ARBA" id="ARBA00022837"/>
    </source>
</evidence>
<dbReference type="EMBL" id="GAMC01014918">
    <property type="protein sequence ID" value="JAB91637.1"/>
    <property type="molecule type" value="mRNA"/>
</dbReference>
<feature type="domain" description="C2" evidence="7">
    <location>
        <begin position="3889"/>
        <end position="4017"/>
    </location>
</feature>
<name>W8AZG6_CERCA</name>
<dbReference type="GO" id="GO:0043195">
    <property type="term" value="C:terminal bouton"/>
    <property type="evidence" value="ECO:0007669"/>
    <property type="project" value="TreeGrafter"/>
</dbReference>
<dbReference type="FunFam" id="2.60.40.150:FF:000014">
    <property type="entry name" value="protein unc-13 homolog B"/>
    <property type="match status" value="1"/>
</dbReference>
<evidence type="ECO:0000313" key="11">
    <source>
        <dbReference type="EMBL" id="JAB91637.1"/>
    </source>
</evidence>
<dbReference type="PROSITE" id="PS51259">
    <property type="entry name" value="MHD2"/>
    <property type="match status" value="1"/>
</dbReference>
<dbReference type="Gene3D" id="1.20.58.1100">
    <property type="match status" value="1"/>
</dbReference>
<feature type="compositionally biased region" description="Basic and acidic residues" evidence="6">
    <location>
        <begin position="303"/>
        <end position="312"/>
    </location>
</feature>
<keyword evidence="2" id="KW-0677">Repeat</keyword>
<evidence type="ECO:0000256" key="2">
    <source>
        <dbReference type="ARBA" id="ARBA00022737"/>
    </source>
</evidence>
<dbReference type="SMART" id="SM00239">
    <property type="entry name" value="C2"/>
    <property type="match status" value="2"/>
</dbReference>
<reference evidence="11" key="1">
    <citation type="submission" date="2013-07" db="EMBL/GenBank/DDBJ databases">
        <authorList>
            <person name="Geib S."/>
        </authorList>
    </citation>
    <scope>NUCLEOTIDE SEQUENCE</scope>
</reference>
<feature type="region of interest" description="Disordered" evidence="6">
    <location>
        <begin position="2430"/>
        <end position="2460"/>
    </location>
</feature>
<dbReference type="SUPFAM" id="SSF57889">
    <property type="entry name" value="Cysteine-rich domain"/>
    <property type="match status" value="1"/>
</dbReference>
<feature type="region of interest" description="Disordered" evidence="6">
    <location>
        <begin position="1940"/>
        <end position="1963"/>
    </location>
</feature>
<dbReference type="InterPro" id="IPR014770">
    <property type="entry name" value="Munc13_1"/>
</dbReference>
<dbReference type="GO" id="GO:0031594">
    <property type="term" value="C:neuromuscular junction"/>
    <property type="evidence" value="ECO:0007669"/>
    <property type="project" value="TreeGrafter"/>
</dbReference>
<dbReference type="PROSITE" id="PS50004">
    <property type="entry name" value="C2"/>
    <property type="match status" value="2"/>
</dbReference>
<dbReference type="FunFam" id="1.10.357.50:FF:000001">
    <property type="entry name" value="Protein unc-13 homolog B"/>
    <property type="match status" value="1"/>
</dbReference>
<dbReference type="Gene3D" id="1.10.357.50">
    <property type="match status" value="1"/>
</dbReference>
<feature type="compositionally biased region" description="Low complexity" evidence="6">
    <location>
        <begin position="124"/>
        <end position="140"/>
    </location>
</feature>
<feature type="region of interest" description="Disordered" evidence="6">
    <location>
        <begin position="2535"/>
        <end position="2610"/>
    </location>
</feature>
<dbReference type="GO" id="GO:0099525">
    <property type="term" value="P:presynaptic dense core vesicle exocytosis"/>
    <property type="evidence" value="ECO:0007669"/>
    <property type="project" value="TreeGrafter"/>
</dbReference>
<dbReference type="PROSITE" id="PS00479">
    <property type="entry name" value="ZF_DAG_PE_1"/>
    <property type="match status" value="1"/>
</dbReference>
<feature type="region of interest" description="Disordered" evidence="6">
    <location>
        <begin position="2656"/>
        <end position="2695"/>
    </location>
</feature>
<dbReference type="GO" id="GO:0017075">
    <property type="term" value="F:syntaxin-1 binding"/>
    <property type="evidence" value="ECO:0007669"/>
    <property type="project" value="TreeGrafter"/>
</dbReference>
<dbReference type="SUPFAM" id="SSF49562">
    <property type="entry name" value="C2 domain (Calcium/lipid-binding domain, CaLB)"/>
    <property type="match status" value="2"/>
</dbReference>
<dbReference type="GO" id="GO:0030672">
    <property type="term" value="C:synaptic vesicle membrane"/>
    <property type="evidence" value="ECO:0007669"/>
    <property type="project" value="TreeGrafter"/>
</dbReference>
<dbReference type="PANTHER" id="PTHR10480:SF12">
    <property type="entry name" value="UNC-13, ISOFORM E"/>
    <property type="match status" value="1"/>
</dbReference>
<feature type="domain" description="Phorbol-ester/DAG-type" evidence="8">
    <location>
        <begin position="2916"/>
        <end position="2966"/>
    </location>
</feature>
<dbReference type="Gene3D" id="2.60.40.150">
    <property type="entry name" value="C2 domain"/>
    <property type="match status" value="2"/>
</dbReference>
<feature type="compositionally biased region" description="Gly residues" evidence="6">
    <location>
        <begin position="2829"/>
        <end position="2841"/>
    </location>
</feature>
<evidence type="ECO:0000256" key="6">
    <source>
        <dbReference type="SAM" id="MobiDB-lite"/>
    </source>
</evidence>
<dbReference type="PRINTS" id="PR00360">
    <property type="entry name" value="C2DOMAIN"/>
</dbReference>
<protein>
    <submittedName>
        <fullName evidence="11">Protein unc-13-A</fullName>
    </submittedName>
</protein>
<feature type="region of interest" description="Disordered" evidence="6">
    <location>
        <begin position="2822"/>
        <end position="2854"/>
    </location>
</feature>
<dbReference type="GO" id="GO:0019992">
    <property type="term" value="F:diacylglycerol binding"/>
    <property type="evidence" value="ECO:0007669"/>
    <property type="project" value="InterPro"/>
</dbReference>
<dbReference type="OrthoDB" id="10053234at2759"/>
<evidence type="ECO:0000259" key="8">
    <source>
        <dbReference type="PROSITE" id="PS50081"/>
    </source>
</evidence>
<organism evidence="11">
    <name type="scientific">Ceratitis capitata</name>
    <name type="common">Mediterranean fruit fly</name>
    <name type="synonym">Tephritis capitata</name>
    <dbReference type="NCBI Taxonomy" id="7213"/>
    <lineage>
        <taxon>Eukaryota</taxon>
        <taxon>Metazoa</taxon>
        <taxon>Ecdysozoa</taxon>
        <taxon>Arthropoda</taxon>
        <taxon>Hexapoda</taxon>
        <taxon>Insecta</taxon>
        <taxon>Pterygota</taxon>
        <taxon>Neoptera</taxon>
        <taxon>Endopterygota</taxon>
        <taxon>Diptera</taxon>
        <taxon>Brachycera</taxon>
        <taxon>Muscomorpha</taxon>
        <taxon>Tephritoidea</taxon>
        <taxon>Tephritidae</taxon>
        <taxon>Ceratitis</taxon>
        <taxon>Ceratitis</taxon>
    </lineage>
</organism>
<feature type="domain" description="C2" evidence="7">
    <location>
        <begin position="3022"/>
        <end position="3146"/>
    </location>
</feature>
<feature type="compositionally biased region" description="Basic residues" evidence="6">
    <location>
        <begin position="1029"/>
        <end position="1043"/>
    </location>
</feature>
<feature type="compositionally biased region" description="Basic residues" evidence="6">
    <location>
        <begin position="2535"/>
        <end position="2544"/>
    </location>
</feature>
<dbReference type="GO" id="GO:0035249">
    <property type="term" value="P:synaptic transmission, glutamatergic"/>
    <property type="evidence" value="ECO:0007669"/>
    <property type="project" value="TreeGrafter"/>
</dbReference>
<dbReference type="InterPro" id="IPR002219">
    <property type="entry name" value="PKC_DAG/PE"/>
</dbReference>
<dbReference type="GO" id="GO:0005509">
    <property type="term" value="F:calcium ion binding"/>
    <property type="evidence" value="ECO:0007669"/>
    <property type="project" value="InterPro"/>
</dbReference>
<feature type="region of interest" description="Disordered" evidence="6">
    <location>
        <begin position="122"/>
        <end position="148"/>
    </location>
</feature>
<evidence type="ECO:0000259" key="10">
    <source>
        <dbReference type="PROSITE" id="PS51259"/>
    </source>
</evidence>
<evidence type="ECO:0000256" key="3">
    <source>
        <dbReference type="ARBA" id="ARBA00022771"/>
    </source>
</evidence>